<dbReference type="Proteomes" id="UP000198856">
    <property type="component" value="Unassembled WGS sequence"/>
</dbReference>
<gene>
    <name evidence="1" type="ORF">SAMN05216226_104151</name>
</gene>
<dbReference type="STRING" id="890420.SAMN05216226_104151"/>
<protein>
    <submittedName>
        <fullName evidence="1">Uncharacterized protein</fullName>
    </submittedName>
</protein>
<organism evidence="1 2">
    <name type="scientific">Halovenus aranensis</name>
    <dbReference type="NCBI Taxonomy" id="890420"/>
    <lineage>
        <taxon>Archaea</taxon>
        <taxon>Methanobacteriati</taxon>
        <taxon>Methanobacteriota</taxon>
        <taxon>Stenosarchaea group</taxon>
        <taxon>Halobacteria</taxon>
        <taxon>Halobacteriales</taxon>
        <taxon>Haloarculaceae</taxon>
        <taxon>Halovenus</taxon>
    </lineage>
</organism>
<proteinExistence type="predicted"/>
<name>A0A1G8UB27_9EURY</name>
<dbReference type="PROSITE" id="PS51257">
    <property type="entry name" value="PROKAR_LIPOPROTEIN"/>
    <property type="match status" value="1"/>
</dbReference>
<dbReference type="RefSeq" id="WP_092700338.1">
    <property type="nucleotide sequence ID" value="NZ_FNFC01000004.1"/>
</dbReference>
<evidence type="ECO:0000313" key="1">
    <source>
        <dbReference type="EMBL" id="SDJ50977.1"/>
    </source>
</evidence>
<accession>A0A1G8UB27</accession>
<dbReference type="EMBL" id="FNFC01000004">
    <property type="protein sequence ID" value="SDJ50977.1"/>
    <property type="molecule type" value="Genomic_DNA"/>
</dbReference>
<evidence type="ECO:0000313" key="2">
    <source>
        <dbReference type="Proteomes" id="UP000198856"/>
    </source>
</evidence>
<reference evidence="1 2" key="1">
    <citation type="submission" date="2016-10" db="EMBL/GenBank/DDBJ databases">
        <authorList>
            <person name="de Groot N.N."/>
        </authorList>
    </citation>
    <scope>NUCLEOTIDE SEQUENCE [LARGE SCALE GENOMIC DNA]</scope>
    <source>
        <strain evidence="1 2">IBRC-M10015</strain>
    </source>
</reference>
<dbReference type="AlphaFoldDB" id="A0A1G8UB27"/>
<sequence length="267" mass="27941">MDRRGFLAAGAGLAAATAGCLGTDEEVDTGRVAAGGTIGDEGETVASGAVVEVDGGTMRLTATDVQRSVVSPQEGNTVYEPTDTQFLVVGLDTSDLLIESPLEDMSLLLDGERPDIPQRVPRLVNLDRGDITATRGSADIAFAVPTATPSTARIRYDTLTNVSWRVPDALVDIFETAPEFALESAAVVEDNGETALALTVENRGDRDGVFRCTTASGDGTPEVVRFTVSADRQANVTITNAAVSEWPAGADFAHPVDPDTRAFAVDI</sequence>
<keyword evidence="2" id="KW-1185">Reference proteome</keyword>